<gene>
    <name evidence="9" type="ORF">S01H1_29439</name>
</gene>
<evidence type="ECO:0000259" key="8">
    <source>
        <dbReference type="Pfam" id="PF00696"/>
    </source>
</evidence>
<dbReference type="GO" id="GO:0005737">
    <property type="term" value="C:cytoplasm"/>
    <property type="evidence" value="ECO:0007669"/>
    <property type="project" value="InterPro"/>
</dbReference>
<protein>
    <recommendedName>
        <fullName evidence="8">Aspartate/glutamate/uridylate kinase domain-containing protein</fullName>
    </recommendedName>
</protein>
<dbReference type="AlphaFoldDB" id="X0T9J8"/>
<dbReference type="GO" id="GO:0005524">
    <property type="term" value="F:ATP binding"/>
    <property type="evidence" value="ECO:0007669"/>
    <property type="project" value="UniProtKB-KW"/>
</dbReference>
<dbReference type="Gene3D" id="3.40.1160.10">
    <property type="entry name" value="Acetylglutamate kinase-like"/>
    <property type="match status" value="1"/>
</dbReference>
<dbReference type="GO" id="GO:0003991">
    <property type="term" value="F:acetylglutamate kinase activity"/>
    <property type="evidence" value="ECO:0007669"/>
    <property type="project" value="TreeGrafter"/>
</dbReference>
<evidence type="ECO:0000256" key="3">
    <source>
        <dbReference type="ARBA" id="ARBA00022679"/>
    </source>
</evidence>
<feature type="non-terminal residue" evidence="9">
    <location>
        <position position="1"/>
    </location>
</feature>
<dbReference type="NCBIfam" id="TIGR00761">
    <property type="entry name" value="argB"/>
    <property type="match status" value="1"/>
</dbReference>
<comment type="pathway">
    <text evidence="7">Amino-acid biosynthesis.</text>
</comment>
<proteinExistence type="predicted"/>
<keyword evidence="4" id="KW-0547">Nucleotide-binding</keyword>
<keyword evidence="3" id="KW-0808">Transferase</keyword>
<keyword evidence="1" id="KW-0055">Arginine biosynthesis</keyword>
<evidence type="ECO:0000256" key="6">
    <source>
        <dbReference type="ARBA" id="ARBA00022840"/>
    </source>
</evidence>
<dbReference type="PANTHER" id="PTHR23342">
    <property type="entry name" value="N-ACETYLGLUTAMATE SYNTHASE"/>
    <property type="match status" value="1"/>
</dbReference>
<sequence length="224" mass="23154">HGGGKIITEWLTKQGISSRFVQGERVTDRATLEVAISVLAGLVNKEIVAAINSLGGQAVGISGVDGALIQSKVKDAELGYVGKVVKVNLSLLEALLQSGYIPAVAPLGLHSKDRPDLAPQILNINADVVAGEIAAAIGAERLIFLTDVVGICNQQDKLLPQLSPSEAEALMVSGVASGGMIPKIKACLRALSNTSTTCIIDGRQPHSLFRNIEEGSGGTTIKGG</sequence>
<comment type="caution">
    <text evidence="9">The sequence shown here is derived from an EMBL/GenBank/DDBJ whole genome shotgun (WGS) entry which is preliminary data.</text>
</comment>
<dbReference type="EMBL" id="BARS01018049">
    <property type="protein sequence ID" value="GAF90168.1"/>
    <property type="molecule type" value="Genomic_DNA"/>
</dbReference>
<dbReference type="PRINTS" id="PR00474">
    <property type="entry name" value="GLU5KINASE"/>
</dbReference>
<dbReference type="InterPro" id="IPR001048">
    <property type="entry name" value="Asp/Glu/Uridylate_kinase"/>
</dbReference>
<evidence type="ECO:0000256" key="1">
    <source>
        <dbReference type="ARBA" id="ARBA00022571"/>
    </source>
</evidence>
<dbReference type="CDD" id="cd04238">
    <property type="entry name" value="AAK_NAGK-like"/>
    <property type="match status" value="1"/>
</dbReference>
<dbReference type="PANTHER" id="PTHR23342:SF0">
    <property type="entry name" value="N-ACETYLGLUTAMATE SYNTHASE, MITOCHONDRIAL"/>
    <property type="match status" value="1"/>
</dbReference>
<dbReference type="GO" id="GO:0006526">
    <property type="term" value="P:L-arginine biosynthetic process"/>
    <property type="evidence" value="ECO:0007669"/>
    <property type="project" value="UniProtKB-KW"/>
</dbReference>
<evidence type="ECO:0000256" key="2">
    <source>
        <dbReference type="ARBA" id="ARBA00022605"/>
    </source>
</evidence>
<dbReference type="InterPro" id="IPR001057">
    <property type="entry name" value="Glu/AcGlu_kinase"/>
</dbReference>
<keyword evidence="2" id="KW-0028">Amino-acid biosynthesis</keyword>
<reference evidence="9" key="1">
    <citation type="journal article" date="2014" name="Front. Microbiol.">
        <title>High frequency of phylogenetically diverse reductive dehalogenase-homologous genes in deep subseafloor sedimentary metagenomes.</title>
        <authorList>
            <person name="Kawai M."/>
            <person name="Futagami T."/>
            <person name="Toyoda A."/>
            <person name="Takaki Y."/>
            <person name="Nishi S."/>
            <person name="Hori S."/>
            <person name="Arai W."/>
            <person name="Tsubouchi T."/>
            <person name="Morono Y."/>
            <person name="Uchiyama I."/>
            <person name="Ito T."/>
            <person name="Fujiyama A."/>
            <person name="Inagaki F."/>
            <person name="Takami H."/>
        </authorList>
    </citation>
    <scope>NUCLEOTIDE SEQUENCE</scope>
    <source>
        <strain evidence="9">Expedition CK06-06</strain>
    </source>
</reference>
<dbReference type="Pfam" id="PF00696">
    <property type="entry name" value="AA_kinase"/>
    <property type="match status" value="1"/>
</dbReference>
<dbReference type="InterPro" id="IPR036393">
    <property type="entry name" value="AceGlu_kinase-like_sf"/>
</dbReference>
<dbReference type="PIRSF" id="PIRSF000728">
    <property type="entry name" value="NAGK"/>
    <property type="match status" value="1"/>
</dbReference>
<dbReference type="InterPro" id="IPR004662">
    <property type="entry name" value="AcgluKinase_fam"/>
</dbReference>
<evidence type="ECO:0000313" key="9">
    <source>
        <dbReference type="EMBL" id="GAF90168.1"/>
    </source>
</evidence>
<evidence type="ECO:0000256" key="7">
    <source>
        <dbReference type="ARBA" id="ARBA00029440"/>
    </source>
</evidence>
<organism evidence="9">
    <name type="scientific">marine sediment metagenome</name>
    <dbReference type="NCBI Taxonomy" id="412755"/>
    <lineage>
        <taxon>unclassified sequences</taxon>
        <taxon>metagenomes</taxon>
        <taxon>ecological metagenomes</taxon>
    </lineage>
</organism>
<name>X0T9J8_9ZZZZ</name>
<dbReference type="SUPFAM" id="SSF53633">
    <property type="entry name" value="Carbamate kinase-like"/>
    <property type="match status" value="1"/>
</dbReference>
<keyword evidence="6" id="KW-0067">ATP-binding</keyword>
<evidence type="ECO:0000256" key="4">
    <source>
        <dbReference type="ARBA" id="ARBA00022741"/>
    </source>
</evidence>
<feature type="domain" description="Aspartate/glutamate/uridylate kinase" evidence="8">
    <location>
        <begin position="1"/>
        <end position="200"/>
    </location>
</feature>
<accession>X0T9J8</accession>
<keyword evidence="5" id="KW-0418">Kinase</keyword>
<evidence type="ECO:0000256" key="5">
    <source>
        <dbReference type="ARBA" id="ARBA00022777"/>
    </source>
</evidence>